<evidence type="ECO:0000313" key="4">
    <source>
        <dbReference type="Proteomes" id="UP000557344"/>
    </source>
</evidence>
<evidence type="ECO:0000313" key="1">
    <source>
        <dbReference type="EMBL" id="MBB4478441.1"/>
    </source>
</evidence>
<comment type="caution">
    <text evidence="2">The sequence shown here is derived from an EMBL/GenBank/DDBJ whole genome shotgun (WGS) entry which is preliminary data.</text>
</comment>
<dbReference type="EMBL" id="JACIHU010000001">
    <property type="protein sequence ID" value="MBB4478441.1"/>
    <property type="molecule type" value="Genomic_DNA"/>
</dbReference>
<dbReference type="AlphaFoldDB" id="A0A7W7ECY3"/>
<dbReference type="Proteomes" id="UP000523431">
    <property type="component" value="Unassembled WGS sequence"/>
</dbReference>
<accession>A0A7W7ECY3</accession>
<dbReference type="Proteomes" id="UP000557344">
    <property type="component" value="Unassembled WGS sequence"/>
</dbReference>
<gene>
    <name evidence="1" type="ORF">GGE46_000982</name>
    <name evidence="2" type="ORF">GGE57_000982</name>
</gene>
<dbReference type="RefSeq" id="WP_246723257.1">
    <property type="nucleotide sequence ID" value="NZ_JACIHU010000001.1"/>
</dbReference>
<dbReference type="EMBL" id="JACIID010000001">
    <property type="protein sequence ID" value="MBB4534273.1"/>
    <property type="molecule type" value="Genomic_DNA"/>
</dbReference>
<proteinExistence type="predicted"/>
<name>A0A7W7ECY3_RHIET</name>
<evidence type="ECO:0000313" key="2">
    <source>
        <dbReference type="EMBL" id="MBB4534273.1"/>
    </source>
</evidence>
<sequence>MTAITRPEPIRLCHGFKANGRFEPDPSGPSWFVFVEAEDLVFWRPGTGELATWHGRAFAVNESAIDAASTFALGFSLNVFESPLDWLRAGRDGIIVLNWRFAFDKLRHCPRVAIAESLVPMYDRFMQPPRMPEVYILRRRTEAAA</sequence>
<reference evidence="3 4" key="1">
    <citation type="submission" date="2020-08" db="EMBL/GenBank/DDBJ databases">
        <title>Genomic Encyclopedia of Type Strains, Phase IV (KMG-V): Genome sequencing to study the core and pangenomes of soil and plant-associated prokaryotes.</title>
        <authorList>
            <person name="Whitman W."/>
        </authorList>
    </citation>
    <scope>NUCLEOTIDE SEQUENCE [LARGE SCALE GENOMIC DNA]</scope>
    <source>
        <strain evidence="1 4">SEMIA 471</strain>
        <strain evidence="2 3">SEMIA 489</strain>
    </source>
</reference>
<evidence type="ECO:0000313" key="3">
    <source>
        <dbReference type="Proteomes" id="UP000523431"/>
    </source>
</evidence>
<organism evidence="2 3">
    <name type="scientific">Rhizobium etli</name>
    <dbReference type="NCBI Taxonomy" id="29449"/>
    <lineage>
        <taxon>Bacteria</taxon>
        <taxon>Pseudomonadati</taxon>
        <taxon>Pseudomonadota</taxon>
        <taxon>Alphaproteobacteria</taxon>
        <taxon>Hyphomicrobiales</taxon>
        <taxon>Rhizobiaceae</taxon>
        <taxon>Rhizobium/Agrobacterium group</taxon>
        <taxon>Rhizobium</taxon>
    </lineage>
</organism>
<protein>
    <submittedName>
        <fullName evidence="2">Uncharacterized protein</fullName>
    </submittedName>
</protein>